<dbReference type="EMBL" id="WWCO01000025">
    <property type="protein sequence ID" value="MYM37242.1"/>
    <property type="molecule type" value="Genomic_DNA"/>
</dbReference>
<dbReference type="InterPro" id="IPR013321">
    <property type="entry name" value="Arc_rbn_hlx_hlx"/>
</dbReference>
<keyword evidence="2" id="KW-0238">DNA-binding</keyword>
<evidence type="ECO:0000313" key="3">
    <source>
        <dbReference type="Proteomes" id="UP000449678"/>
    </source>
</evidence>
<evidence type="ECO:0000313" key="2">
    <source>
        <dbReference type="EMBL" id="MYM37242.1"/>
    </source>
</evidence>
<name>A0ABW9VE12_9BURK</name>
<protein>
    <submittedName>
        <fullName evidence="2">Arc family DNA-binding protein</fullName>
    </submittedName>
</protein>
<dbReference type="Pfam" id="PF03869">
    <property type="entry name" value="Arc"/>
    <property type="match status" value="1"/>
</dbReference>
<accession>A0ABW9VE12</accession>
<feature type="domain" description="Arc-like DNA binding" evidence="1">
    <location>
        <begin position="2"/>
        <end position="43"/>
    </location>
</feature>
<keyword evidence="3" id="KW-1185">Reference proteome</keyword>
<dbReference type="RefSeq" id="WP_160992585.1">
    <property type="nucleotide sequence ID" value="NZ_WWCO01000025.1"/>
</dbReference>
<organism evidence="2 3">
    <name type="scientific">Duganella lactea</name>
    <dbReference type="NCBI Taxonomy" id="2692173"/>
    <lineage>
        <taxon>Bacteria</taxon>
        <taxon>Pseudomonadati</taxon>
        <taxon>Pseudomonadota</taxon>
        <taxon>Betaproteobacteria</taxon>
        <taxon>Burkholderiales</taxon>
        <taxon>Oxalobacteraceae</taxon>
        <taxon>Telluria group</taxon>
        <taxon>Duganella</taxon>
    </lineage>
</organism>
<comment type="caution">
    <text evidence="2">The sequence shown here is derived from an EMBL/GenBank/DDBJ whole genome shotgun (WGS) entry which is preliminary data.</text>
</comment>
<dbReference type="InterPro" id="IPR010985">
    <property type="entry name" value="Ribbon_hlx_hlx"/>
</dbReference>
<dbReference type="Gene3D" id="1.10.1220.10">
    <property type="entry name" value="Met repressor-like"/>
    <property type="match status" value="1"/>
</dbReference>
<reference evidence="2 3" key="1">
    <citation type="submission" date="2019-12" db="EMBL/GenBank/DDBJ databases">
        <title>Novel species isolated from a subtropical stream in China.</title>
        <authorList>
            <person name="Lu H."/>
        </authorList>
    </citation>
    <scope>NUCLEOTIDE SEQUENCE [LARGE SCALE GENOMIC DNA]</scope>
    <source>
        <strain evidence="2 3">FT94W</strain>
    </source>
</reference>
<sequence>MSRDIAPFGLRLPSDLKALIEGYARANKRSVNSEIVGRLENSVEATQRPLHSYSDGELIRELMDRYERGMISIRIGPTKEEE</sequence>
<dbReference type="GO" id="GO:0003677">
    <property type="term" value="F:DNA binding"/>
    <property type="evidence" value="ECO:0007669"/>
    <property type="project" value="UniProtKB-KW"/>
</dbReference>
<proteinExistence type="predicted"/>
<gene>
    <name evidence="2" type="ORF">GTP38_23225</name>
</gene>
<dbReference type="InterPro" id="IPR005569">
    <property type="entry name" value="Arc_DNA-bd_dom"/>
</dbReference>
<dbReference type="Proteomes" id="UP000449678">
    <property type="component" value="Unassembled WGS sequence"/>
</dbReference>
<dbReference type="SUPFAM" id="SSF47598">
    <property type="entry name" value="Ribbon-helix-helix"/>
    <property type="match status" value="1"/>
</dbReference>
<evidence type="ECO:0000259" key="1">
    <source>
        <dbReference type="Pfam" id="PF03869"/>
    </source>
</evidence>